<dbReference type="EMBL" id="BQNB010008930">
    <property type="protein sequence ID" value="GJS56350.1"/>
    <property type="molecule type" value="Genomic_DNA"/>
</dbReference>
<comment type="caution">
    <text evidence="2">The sequence shown here is derived from an EMBL/GenBank/DDBJ whole genome shotgun (WGS) entry which is preliminary data.</text>
</comment>
<evidence type="ECO:0008006" key="4">
    <source>
        <dbReference type="Google" id="ProtNLM"/>
    </source>
</evidence>
<reference evidence="2" key="2">
    <citation type="submission" date="2022-01" db="EMBL/GenBank/DDBJ databases">
        <authorList>
            <person name="Yamashiro T."/>
            <person name="Shiraishi A."/>
            <person name="Satake H."/>
            <person name="Nakayama K."/>
        </authorList>
    </citation>
    <scope>NUCLEOTIDE SEQUENCE</scope>
</reference>
<proteinExistence type="predicted"/>
<evidence type="ECO:0000313" key="2">
    <source>
        <dbReference type="EMBL" id="GJS56350.1"/>
    </source>
</evidence>
<name>A0ABQ4WTY2_9ASTR</name>
<evidence type="ECO:0000256" key="1">
    <source>
        <dbReference type="SAM" id="MobiDB-lite"/>
    </source>
</evidence>
<reference evidence="2" key="1">
    <citation type="journal article" date="2022" name="Int. J. Mol. Sci.">
        <title>Draft Genome of Tanacetum Coccineum: Genomic Comparison of Closely Related Tanacetum-Family Plants.</title>
        <authorList>
            <person name="Yamashiro T."/>
            <person name="Shiraishi A."/>
            <person name="Nakayama K."/>
            <person name="Satake H."/>
        </authorList>
    </citation>
    <scope>NUCLEOTIDE SEQUENCE</scope>
</reference>
<keyword evidence="3" id="KW-1185">Reference proteome</keyword>
<evidence type="ECO:0000313" key="3">
    <source>
        <dbReference type="Proteomes" id="UP001151760"/>
    </source>
</evidence>
<protein>
    <recommendedName>
        <fullName evidence="4">DUF4283 domain-containing protein</fullName>
    </recommendedName>
</protein>
<organism evidence="2 3">
    <name type="scientific">Tanacetum coccineum</name>
    <dbReference type="NCBI Taxonomy" id="301880"/>
    <lineage>
        <taxon>Eukaryota</taxon>
        <taxon>Viridiplantae</taxon>
        <taxon>Streptophyta</taxon>
        <taxon>Embryophyta</taxon>
        <taxon>Tracheophyta</taxon>
        <taxon>Spermatophyta</taxon>
        <taxon>Magnoliopsida</taxon>
        <taxon>eudicotyledons</taxon>
        <taxon>Gunneridae</taxon>
        <taxon>Pentapetalae</taxon>
        <taxon>asterids</taxon>
        <taxon>campanulids</taxon>
        <taxon>Asterales</taxon>
        <taxon>Asteraceae</taxon>
        <taxon>Asteroideae</taxon>
        <taxon>Anthemideae</taxon>
        <taxon>Anthemidinae</taxon>
        <taxon>Tanacetum</taxon>
    </lineage>
</organism>
<feature type="compositionally biased region" description="Polar residues" evidence="1">
    <location>
        <begin position="612"/>
        <end position="627"/>
    </location>
</feature>
<feature type="region of interest" description="Disordered" evidence="1">
    <location>
        <begin position="587"/>
        <end position="627"/>
    </location>
</feature>
<sequence>MNRSGSKLSKIDRILVSHHYISKWPLAQLVALPREYSDQCPLLLNSSSEDFGPSPFKLYNSWISHKDFNDIVTTFWSNTIIQPNCNPTISLESKLKNLKIAIKVRRRSISASSPGCVTDLRTKLNNLDDKAEVNPLNPTEVEEGINILKDLRDLESITIKDLKQKSKIQWLREAKFYHGFINNRQKKARISVNEGRSSGILIDCQSLALLKSQDDQNTLCARVGLVNMAYFFFRTPNVLICAHVIRMFIRLEIREMGFYRTKEDDVAKISTSIYVTNFPESTNAKELFHACKAYGHVVDSFTPNKKAKNGGNKINKMGTINSEKVPSQSARTSGPSFASVLQDSVQPRPYISPSPAMVLDDSCIVERGVSECKPDLYGRLMGYDGVESIKIKKKLQHVGVSSWFHRVCNAQPDFVANERIVWVDIEGVHLHAWSHKTFTKICSKWGEMLELEESSDDFFARKRICIKTKLEDNIVEKFKIIIRGKIFVIRAKELFVWSPVFNEVKEAALCSDDESLNGEEVHKGENNMNFDSGSESDIEAIPDTCFGEVEGNLDGDNVVEQPVNEKEYSPDPFGIYGLMGKKDVGADISEDDKSIPYPPGFTPMNPKDDSIEQGSNGKEPSKSPNRSVCSRVVMDSHNTDAVLGCDERGSGCSQKKGGSVLVVLDDIIKIGKAMGYSMEGCEKDIEGIIRSHRVNDVPR</sequence>
<dbReference type="Proteomes" id="UP001151760">
    <property type="component" value="Unassembled WGS sequence"/>
</dbReference>
<dbReference type="PANTHER" id="PTHR33710:SF64">
    <property type="entry name" value="ENDONUCLEASE_EXONUCLEASE_PHOSPHATASE DOMAIN-CONTAINING PROTEIN"/>
    <property type="match status" value="1"/>
</dbReference>
<accession>A0ABQ4WTY2</accession>
<dbReference type="PANTHER" id="PTHR33710">
    <property type="entry name" value="BNAC02G09200D PROTEIN"/>
    <property type="match status" value="1"/>
</dbReference>
<gene>
    <name evidence="2" type="ORF">Tco_0629712</name>
</gene>